<organism evidence="2">
    <name type="scientific">Gallibacterium anatis</name>
    <dbReference type="NCBI Taxonomy" id="750"/>
    <lineage>
        <taxon>Bacteria</taxon>
        <taxon>Pseudomonadati</taxon>
        <taxon>Pseudomonadota</taxon>
        <taxon>Gammaproteobacteria</taxon>
        <taxon>Pasteurellales</taxon>
        <taxon>Pasteurellaceae</taxon>
        <taxon>Gallibacterium</taxon>
    </lineage>
</organism>
<sequence length="41" mass="4637">MIGRFCHDDRCVALHVSIAGGRKTMGFFAGYAYFPLWQSAR</sequence>
<dbReference type="InterPro" id="IPR019092">
    <property type="entry name" value="SSO2081-like_dom"/>
</dbReference>
<proteinExistence type="predicted"/>
<accession>A0A930UR88</accession>
<comment type="caution">
    <text evidence="2">The sequence shown here is derived from an EMBL/GenBank/DDBJ whole genome shotgun (WGS) entry which is preliminary data.</text>
</comment>
<dbReference type="Pfam" id="PF09623">
    <property type="entry name" value="Cas_NE0113"/>
    <property type="match status" value="1"/>
</dbReference>
<evidence type="ECO:0000259" key="1">
    <source>
        <dbReference type="Pfam" id="PF09623"/>
    </source>
</evidence>
<protein>
    <recommendedName>
        <fullName evidence="1">CRISPR system ring nuclease SSO2081-like domain-containing protein</fullName>
    </recommendedName>
</protein>
<reference evidence="2" key="1">
    <citation type="submission" date="2020-11" db="EMBL/GenBank/DDBJ databases">
        <title>Gallibacterium anatis 1637, full genome, WGS.</title>
        <authorList>
            <person name="Laishevtcev A.I."/>
            <person name="Yakimova E.A."/>
            <person name="Petkovich D."/>
            <person name="Stepanova T.V."/>
            <person name="Kalendr R.S."/>
            <person name="Rubalsky E.O."/>
            <person name="Zulkarneev E.R."/>
            <person name="Aleshkin A.V."/>
        </authorList>
    </citation>
    <scope>NUCLEOTIDE SEQUENCE</scope>
    <source>
        <strain evidence="2">1637</strain>
    </source>
</reference>
<name>A0A930UR88_9PAST</name>
<evidence type="ECO:0000313" key="2">
    <source>
        <dbReference type="EMBL" id="MBF4102497.1"/>
    </source>
</evidence>
<gene>
    <name evidence="2" type="ORF">INT80_05445</name>
</gene>
<feature type="domain" description="CRISPR system ring nuclease SSO2081-like" evidence="1">
    <location>
        <begin position="13"/>
        <end position="32"/>
    </location>
</feature>
<dbReference type="EMBL" id="JADION010000012">
    <property type="protein sequence ID" value="MBF4102497.1"/>
    <property type="molecule type" value="Genomic_DNA"/>
</dbReference>
<dbReference type="AlphaFoldDB" id="A0A930UR88"/>